<sequence length="224" mass="24450">MAAVGFSDLPTEALDQIARRVGPLDNVTCSAVCKSWRGALKATRLRSLEQPNFPDTAAVRWWQNTVDVEVSPVHRSRGSSRSLVPLQEEEEEEEAAAHHRHHPECAYGWAVVLDTECAALSLLDPLTGRRFPLPPLPRKKAQRDLGLLGQEAMFHKAALAPGRRLGSYAVMLIHSGGHGLSLLLAPGGAKPAGPSWTTLRAPAWTPSKYLDAVFHKGAFQTWIT</sequence>
<dbReference type="EMBL" id="CM000882">
    <property type="protein sequence ID" value="KQJ93498.1"/>
    <property type="molecule type" value="Genomic_DNA"/>
</dbReference>
<dbReference type="InterPro" id="IPR036047">
    <property type="entry name" value="F-box-like_dom_sf"/>
</dbReference>
<reference evidence="3 4" key="1">
    <citation type="journal article" date="2010" name="Nature">
        <title>Genome sequencing and analysis of the model grass Brachypodium distachyon.</title>
        <authorList>
            <consortium name="International Brachypodium Initiative"/>
        </authorList>
    </citation>
    <scope>NUCLEOTIDE SEQUENCE [LARGE SCALE GENOMIC DNA]</scope>
    <source>
        <strain evidence="3 4">Bd21</strain>
    </source>
</reference>
<dbReference type="InterPro" id="IPR001810">
    <property type="entry name" value="F-box_dom"/>
</dbReference>
<dbReference type="AlphaFoldDB" id="A0A0Q3HJF9"/>
<dbReference type="InterPro" id="IPR050942">
    <property type="entry name" value="F-box_BR-signaling"/>
</dbReference>
<dbReference type="PROSITE" id="PS50181">
    <property type="entry name" value="FBOX"/>
    <property type="match status" value="1"/>
</dbReference>
<evidence type="ECO:0000313" key="4">
    <source>
        <dbReference type="EnsemblPlants" id="KQJ93498"/>
    </source>
</evidence>
<dbReference type="OrthoDB" id="658360at2759"/>
<reference evidence="4" key="3">
    <citation type="submission" date="2018-08" db="UniProtKB">
        <authorList>
            <consortium name="EnsemblPlants"/>
        </authorList>
    </citation>
    <scope>IDENTIFICATION</scope>
    <source>
        <strain evidence="4">cv. Bd21</strain>
    </source>
</reference>
<dbReference type="EnsemblPlants" id="KQJ93498">
    <property type="protein sequence ID" value="KQJ93498"/>
    <property type="gene ID" value="BRADI_3g04975v3"/>
</dbReference>
<dbReference type="Gene3D" id="1.20.1280.50">
    <property type="match status" value="1"/>
</dbReference>
<dbReference type="SUPFAM" id="SSF81383">
    <property type="entry name" value="F-box domain"/>
    <property type="match status" value="1"/>
</dbReference>
<dbReference type="FunCoup" id="A0A0Q3HJF9">
    <property type="interactions" value="252"/>
</dbReference>
<feature type="region of interest" description="Disordered" evidence="1">
    <location>
        <begin position="77"/>
        <end position="99"/>
    </location>
</feature>
<dbReference type="PANTHER" id="PTHR44259:SF76">
    <property type="entry name" value="OS04G0627800 PROTEIN"/>
    <property type="match status" value="1"/>
</dbReference>
<evidence type="ECO:0000256" key="1">
    <source>
        <dbReference type="SAM" id="MobiDB-lite"/>
    </source>
</evidence>
<reference evidence="3" key="2">
    <citation type="submission" date="2017-06" db="EMBL/GenBank/DDBJ databases">
        <title>WGS assembly of Brachypodium distachyon.</title>
        <authorList>
            <consortium name="The International Brachypodium Initiative"/>
            <person name="Lucas S."/>
            <person name="Harmon-Smith M."/>
            <person name="Lail K."/>
            <person name="Tice H."/>
            <person name="Grimwood J."/>
            <person name="Bruce D."/>
            <person name="Barry K."/>
            <person name="Shu S."/>
            <person name="Lindquist E."/>
            <person name="Wang M."/>
            <person name="Pitluck S."/>
            <person name="Vogel J.P."/>
            <person name="Garvin D.F."/>
            <person name="Mockler T.C."/>
            <person name="Schmutz J."/>
            <person name="Rokhsar D."/>
            <person name="Bevan M.W."/>
        </authorList>
    </citation>
    <scope>NUCLEOTIDE SEQUENCE</scope>
    <source>
        <strain evidence="3">Bd21</strain>
    </source>
</reference>
<dbReference type="InParanoid" id="A0A0Q3HJF9"/>
<evidence type="ECO:0000313" key="5">
    <source>
        <dbReference type="Proteomes" id="UP000008810"/>
    </source>
</evidence>
<dbReference type="InterPro" id="IPR005174">
    <property type="entry name" value="KIB1-4_b-propeller"/>
</dbReference>
<dbReference type="Proteomes" id="UP000008810">
    <property type="component" value="Chromosome 3"/>
</dbReference>
<dbReference type="Pfam" id="PF03478">
    <property type="entry name" value="Beta-prop_KIB1-4"/>
    <property type="match status" value="1"/>
</dbReference>
<proteinExistence type="predicted"/>
<organism evidence="3">
    <name type="scientific">Brachypodium distachyon</name>
    <name type="common">Purple false brome</name>
    <name type="synonym">Trachynia distachya</name>
    <dbReference type="NCBI Taxonomy" id="15368"/>
    <lineage>
        <taxon>Eukaryota</taxon>
        <taxon>Viridiplantae</taxon>
        <taxon>Streptophyta</taxon>
        <taxon>Embryophyta</taxon>
        <taxon>Tracheophyta</taxon>
        <taxon>Spermatophyta</taxon>
        <taxon>Magnoliopsida</taxon>
        <taxon>Liliopsida</taxon>
        <taxon>Poales</taxon>
        <taxon>Poaceae</taxon>
        <taxon>BOP clade</taxon>
        <taxon>Pooideae</taxon>
        <taxon>Stipodae</taxon>
        <taxon>Brachypodieae</taxon>
        <taxon>Brachypodium</taxon>
    </lineage>
</organism>
<dbReference type="ExpressionAtlas" id="A0A0Q3HJF9">
    <property type="expression patterns" value="baseline"/>
</dbReference>
<evidence type="ECO:0000313" key="3">
    <source>
        <dbReference type="EMBL" id="KQJ93498.1"/>
    </source>
</evidence>
<name>A0A0Q3HJF9_BRADI</name>
<accession>A0A0Q3HJF9</accession>
<gene>
    <name evidence="3" type="ORF">BRADI_3g04975v3</name>
</gene>
<dbReference type="SMART" id="SM00256">
    <property type="entry name" value="FBOX"/>
    <property type="match status" value="1"/>
</dbReference>
<keyword evidence="5" id="KW-1185">Reference proteome</keyword>
<dbReference type="CDD" id="cd09917">
    <property type="entry name" value="F-box_SF"/>
    <property type="match status" value="1"/>
</dbReference>
<evidence type="ECO:0000259" key="2">
    <source>
        <dbReference type="PROSITE" id="PS50181"/>
    </source>
</evidence>
<dbReference type="Gramene" id="KQJ93498">
    <property type="protein sequence ID" value="KQJ93498"/>
    <property type="gene ID" value="BRADI_3g04975v3"/>
</dbReference>
<dbReference type="PANTHER" id="PTHR44259">
    <property type="entry name" value="OS07G0183000 PROTEIN-RELATED"/>
    <property type="match status" value="1"/>
</dbReference>
<dbReference type="Pfam" id="PF00646">
    <property type="entry name" value="F-box"/>
    <property type="match status" value="1"/>
</dbReference>
<protein>
    <recommendedName>
        <fullName evidence="2">F-box domain-containing protein</fullName>
    </recommendedName>
</protein>
<feature type="domain" description="F-box" evidence="2">
    <location>
        <begin position="3"/>
        <end position="48"/>
    </location>
</feature>